<dbReference type="Proteomes" id="UP000481327">
    <property type="component" value="Unassembled WGS sequence"/>
</dbReference>
<dbReference type="GO" id="GO:0005829">
    <property type="term" value="C:cytosol"/>
    <property type="evidence" value="ECO:0007669"/>
    <property type="project" value="TreeGrafter"/>
</dbReference>
<proteinExistence type="inferred from homology"/>
<dbReference type="SUPFAM" id="SSF52283">
    <property type="entry name" value="Formate/glycerate dehydrogenase catalytic domain-like"/>
    <property type="match status" value="1"/>
</dbReference>
<dbReference type="Pfam" id="PF02826">
    <property type="entry name" value="2-Hacid_dh_C"/>
    <property type="match status" value="1"/>
</dbReference>
<evidence type="ECO:0000313" key="7">
    <source>
        <dbReference type="EMBL" id="MQT18046.1"/>
    </source>
</evidence>
<gene>
    <name evidence="7" type="ORF">F3168_12345</name>
</gene>
<dbReference type="GO" id="GO:0051287">
    <property type="term" value="F:NAD binding"/>
    <property type="evidence" value="ECO:0007669"/>
    <property type="project" value="InterPro"/>
</dbReference>
<dbReference type="PANTHER" id="PTHR10996:SF178">
    <property type="entry name" value="2-HYDROXYACID DEHYDROGENASE YGL185C-RELATED"/>
    <property type="match status" value="1"/>
</dbReference>
<dbReference type="GO" id="GO:0016618">
    <property type="term" value="F:hydroxypyruvate reductase [NAD(P)H] activity"/>
    <property type="evidence" value="ECO:0007669"/>
    <property type="project" value="TreeGrafter"/>
</dbReference>
<dbReference type="GO" id="GO:0030267">
    <property type="term" value="F:glyoxylate reductase (NADPH) activity"/>
    <property type="evidence" value="ECO:0007669"/>
    <property type="project" value="TreeGrafter"/>
</dbReference>
<evidence type="ECO:0000256" key="4">
    <source>
        <dbReference type="RuleBase" id="RU003719"/>
    </source>
</evidence>
<dbReference type="InterPro" id="IPR036291">
    <property type="entry name" value="NAD(P)-bd_dom_sf"/>
</dbReference>
<name>A0A7C9KY95_9SPHN</name>
<reference evidence="7 8" key="1">
    <citation type="submission" date="2019-09" db="EMBL/GenBank/DDBJ databases">
        <title>Polymorphobacter sp. isolated from a lake in China.</title>
        <authorList>
            <person name="Liu Z."/>
        </authorList>
    </citation>
    <scope>NUCLEOTIDE SEQUENCE [LARGE SCALE GENOMIC DNA]</scope>
    <source>
        <strain evidence="7 8">D40P</strain>
    </source>
</reference>
<comment type="similarity">
    <text evidence="4">Belongs to the D-isomer specific 2-hydroxyacid dehydrogenase family.</text>
</comment>
<keyword evidence="2 4" id="KW-0560">Oxidoreductase</keyword>
<dbReference type="InterPro" id="IPR050223">
    <property type="entry name" value="D-isomer_2-hydroxyacid_DH"/>
</dbReference>
<evidence type="ECO:0000256" key="1">
    <source>
        <dbReference type="ARBA" id="ARBA00022857"/>
    </source>
</evidence>
<comment type="caution">
    <text evidence="7">The sequence shown here is derived from an EMBL/GenBank/DDBJ whole genome shotgun (WGS) entry which is preliminary data.</text>
</comment>
<dbReference type="SUPFAM" id="SSF51735">
    <property type="entry name" value="NAD(P)-binding Rossmann-fold domains"/>
    <property type="match status" value="1"/>
</dbReference>
<dbReference type="PANTHER" id="PTHR10996">
    <property type="entry name" value="2-HYDROXYACID DEHYDROGENASE-RELATED"/>
    <property type="match status" value="1"/>
</dbReference>
<dbReference type="FunFam" id="3.40.50.720:FF:000213">
    <property type="entry name" value="Putative 2-hydroxyacid dehydrogenase"/>
    <property type="match status" value="1"/>
</dbReference>
<feature type="domain" description="D-isomer specific 2-hydroxyacid dehydrogenase catalytic" evidence="5">
    <location>
        <begin position="29"/>
        <end position="305"/>
    </location>
</feature>
<organism evidence="7 8">
    <name type="scientific">Sandarakinorhabdus fusca</name>
    <dbReference type="NCBI Taxonomy" id="1439888"/>
    <lineage>
        <taxon>Bacteria</taxon>
        <taxon>Pseudomonadati</taxon>
        <taxon>Pseudomonadota</taxon>
        <taxon>Alphaproteobacteria</taxon>
        <taxon>Sphingomonadales</taxon>
        <taxon>Sphingosinicellaceae</taxon>
        <taxon>Sandarakinorhabdus</taxon>
    </lineage>
</organism>
<keyword evidence="1" id="KW-0521">NADP</keyword>
<evidence type="ECO:0000313" key="8">
    <source>
        <dbReference type="Proteomes" id="UP000481327"/>
    </source>
</evidence>
<protein>
    <submittedName>
        <fullName evidence="7">2-hydroxyacid dehydrogenase</fullName>
    </submittedName>
</protein>
<sequence>MTAPMRPVIGDTLAPHVTVHRLWEAPDQPATIRALAPRIRGVATSTLFGRVDAALFDALPQLEIVASFGVGYDNVDVAAAAARGIIVTHTPGVLDDEVADLTVGLLLATIRRIPQADRYLRDGRWPEANFPLSPTLRGRRIGIVGLGRIGKAVARRLAAFDVAIAYHGRSRQPVDYPYFPTIVGLAAACDVLIILAPGGDGTRHLVDAAVLAALGADGILVNVARGSLVDEAALVAALASGTILAAGLDVYADEPRVPADLAALPNTVLLPHIASGSAATRDAMGRLVADNLIAWFKTGRPLTSVPETARLVR</sequence>
<dbReference type="InterPro" id="IPR006140">
    <property type="entry name" value="D-isomer_DH_NAD-bd"/>
</dbReference>
<dbReference type="EMBL" id="WIOL01000004">
    <property type="protein sequence ID" value="MQT18046.1"/>
    <property type="molecule type" value="Genomic_DNA"/>
</dbReference>
<accession>A0A7C9KY95</accession>
<dbReference type="Gene3D" id="3.40.50.720">
    <property type="entry name" value="NAD(P)-binding Rossmann-like Domain"/>
    <property type="match status" value="2"/>
</dbReference>
<dbReference type="Pfam" id="PF00389">
    <property type="entry name" value="2-Hacid_dh"/>
    <property type="match status" value="1"/>
</dbReference>
<dbReference type="CDD" id="cd12156">
    <property type="entry name" value="HPPR"/>
    <property type="match status" value="1"/>
</dbReference>
<dbReference type="AlphaFoldDB" id="A0A7C9KY95"/>
<evidence type="ECO:0000259" key="5">
    <source>
        <dbReference type="Pfam" id="PF00389"/>
    </source>
</evidence>
<keyword evidence="8" id="KW-1185">Reference proteome</keyword>
<dbReference type="InterPro" id="IPR006139">
    <property type="entry name" value="D-isomer_2_OHA_DH_cat_dom"/>
</dbReference>
<evidence type="ECO:0000256" key="3">
    <source>
        <dbReference type="ARBA" id="ARBA00023027"/>
    </source>
</evidence>
<evidence type="ECO:0000256" key="2">
    <source>
        <dbReference type="ARBA" id="ARBA00023002"/>
    </source>
</evidence>
<feature type="domain" description="D-isomer specific 2-hydroxyacid dehydrogenase NAD-binding" evidence="6">
    <location>
        <begin position="103"/>
        <end position="274"/>
    </location>
</feature>
<evidence type="ECO:0000259" key="6">
    <source>
        <dbReference type="Pfam" id="PF02826"/>
    </source>
</evidence>
<dbReference type="OrthoDB" id="9793626at2"/>
<keyword evidence="3" id="KW-0520">NAD</keyword>